<accession>A0A1T5BV13</accession>
<dbReference type="PANTHER" id="PTHR34229">
    <property type="entry name" value="METAL TRANSPORT PROTEIN HI_1621-RELATED"/>
    <property type="match status" value="1"/>
</dbReference>
<evidence type="ECO:0000256" key="1">
    <source>
        <dbReference type="ARBA" id="ARBA00004651"/>
    </source>
</evidence>
<keyword evidence="5 7" id="KW-1133">Transmembrane helix</keyword>
<organism evidence="9 10">
    <name type="scientific">Acetoanaerobium noterae</name>
    <dbReference type="NCBI Taxonomy" id="745369"/>
    <lineage>
        <taxon>Bacteria</taxon>
        <taxon>Bacillati</taxon>
        <taxon>Bacillota</taxon>
        <taxon>Clostridia</taxon>
        <taxon>Peptostreptococcales</taxon>
        <taxon>Filifactoraceae</taxon>
        <taxon>Acetoanaerobium</taxon>
    </lineage>
</organism>
<feature type="transmembrane region" description="Helical" evidence="7">
    <location>
        <begin position="224"/>
        <end position="246"/>
    </location>
</feature>
<feature type="transmembrane region" description="Helical" evidence="7">
    <location>
        <begin position="181"/>
        <end position="203"/>
    </location>
</feature>
<dbReference type="OrthoDB" id="5395048at2"/>
<evidence type="ECO:0000313" key="10">
    <source>
        <dbReference type="Proteomes" id="UP000243406"/>
    </source>
</evidence>
<dbReference type="GO" id="GO:0000041">
    <property type="term" value="P:transition metal ion transport"/>
    <property type="evidence" value="ECO:0007669"/>
    <property type="project" value="InterPro"/>
</dbReference>
<feature type="transmembrane region" description="Helical" evidence="7">
    <location>
        <begin position="139"/>
        <end position="161"/>
    </location>
</feature>
<name>A0A1T5BV13_9FIRM</name>
<evidence type="ECO:0000256" key="4">
    <source>
        <dbReference type="ARBA" id="ARBA00022692"/>
    </source>
</evidence>
<reference evidence="10" key="1">
    <citation type="submission" date="2017-02" db="EMBL/GenBank/DDBJ databases">
        <authorList>
            <person name="Varghese N."/>
            <person name="Submissions S."/>
        </authorList>
    </citation>
    <scope>NUCLEOTIDE SEQUENCE [LARGE SCALE GENOMIC DNA]</scope>
    <source>
        <strain evidence="10">ATCC 35199</strain>
    </source>
</reference>
<dbReference type="AlphaFoldDB" id="A0A1T5BV13"/>
<dbReference type="Pfam" id="PF01891">
    <property type="entry name" value="CbiM"/>
    <property type="match status" value="1"/>
</dbReference>
<dbReference type="GO" id="GO:0005886">
    <property type="term" value="C:plasma membrane"/>
    <property type="evidence" value="ECO:0007669"/>
    <property type="project" value="UniProtKB-SubCell"/>
</dbReference>
<evidence type="ECO:0000256" key="2">
    <source>
        <dbReference type="ARBA" id="ARBA00022448"/>
    </source>
</evidence>
<protein>
    <submittedName>
        <fullName evidence="9">Cobalt/nickel transport system permease protein</fullName>
    </submittedName>
</protein>
<proteinExistence type="predicted"/>
<feature type="domain" description="PDGLE" evidence="8">
    <location>
        <begin position="227"/>
        <end position="323"/>
    </location>
</feature>
<keyword evidence="10" id="KW-1185">Reference proteome</keyword>
<dbReference type="EMBL" id="FUYN01000003">
    <property type="protein sequence ID" value="SKB51045.1"/>
    <property type="molecule type" value="Genomic_DNA"/>
</dbReference>
<dbReference type="PANTHER" id="PTHR34229:SF1">
    <property type="entry name" value="METAL TRANSPORT PROTEIN HI_1621-RELATED"/>
    <property type="match status" value="1"/>
</dbReference>
<keyword evidence="6 7" id="KW-0472">Membrane</keyword>
<sequence length="337" mass="35830">MHMADALMSPAVGTALWGSSAVAMAYSSKKVQSGLDDNKIPLMGVMGAFVFAAQMINFTIPMTGSSGHIGGGLLLSIMLGPYAAFITMASILAIQALFFADGGLLALGANIINLGFFTCFIAYPYIFKPMMKNKFDEKNLFKASLTASILGLQMGAFAVVLETLISGKTELPFWNFLLLMQPIHLAIGVVEGLVTAAVVTFVWKNRPEIISSSFENNKLSGVSIKSVASMIMIMAILTGGFVSWFASSNPDGLEWSMFKTSGQEELEADGHVYEKSASLQEKTAVLPDYGFKNTEGSNIGTSVSGIIGGGITFVVASALGFGINQYKKKNKTDKKAA</sequence>
<gene>
    <name evidence="9" type="ORF">SAMN02745120_1894</name>
</gene>
<feature type="transmembrane region" description="Helical" evidence="7">
    <location>
        <begin position="299"/>
        <end position="321"/>
    </location>
</feature>
<dbReference type="Gene3D" id="1.10.1760.20">
    <property type="match status" value="1"/>
</dbReference>
<evidence type="ECO:0000256" key="3">
    <source>
        <dbReference type="ARBA" id="ARBA00022475"/>
    </source>
</evidence>
<keyword evidence="4 7" id="KW-0812">Transmembrane</keyword>
<evidence type="ECO:0000256" key="5">
    <source>
        <dbReference type="ARBA" id="ARBA00022989"/>
    </source>
</evidence>
<feature type="transmembrane region" description="Helical" evidence="7">
    <location>
        <begin position="104"/>
        <end position="127"/>
    </location>
</feature>
<keyword evidence="3" id="KW-1003">Cell membrane</keyword>
<feature type="transmembrane region" description="Helical" evidence="7">
    <location>
        <begin position="72"/>
        <end position="98"/>
    </location>
</feature>
<evidence type="ECO:0000313" key="9">
    <source>
        <dbReference type="EMBL" id="SKB51045.1"/>
    </source>
</evidence>
<feature type="transmembrane region" description="Helical" evidence="7">
    <location>
        <begin position="41"/>
        <end position="60"/>
    </location>
</feature>
<evidence type="ECO:0000259" key="8">
    <source>
        <dbReference type="Pfam" id="PF13190"/>
    </source>
</evidence>
<dbReference type="Proteomes" id="UP000243406">
    <property type="component" value="Unassembled WGS sequence"/>
</dbReference>
<dbReference type="InterPro" id="IPR025937">
    <property type="entry name" value="PDGLE_dom"/>
</dbReference>
<keyword evidence="2" id="KW-0813">Transport</keyword>
<dbReference type="Pfam" id="PF13190">
    <property type="entry name" value="PDGLE"/>
    <property type="match status" value="1"/>
</dbReference>
<dbReference type="RefSeq" id="WP_079589709.1">
    <property type="nucleotide sequence ID" value="NZ_FUYN01000003.1"/>
</dbReference>
<comment type="subcellular location">
    <subcellularLocation>
        <location evidence="1">Cell membrane</location>
        <topology evidence="1">Multi-pass membrane protein</topology>
    </subcellularLocation>
</comment>
<evidence type="ECO:0000256" key="7">
    <source>
        <dbReference type="SAM" id="Phobius"/>
    </source>
</evidence>
<dbReference type="InterPro" id="IPR002751">
    <property type="entry name" value="CbiM/NikMN"/>
</dbReference>
<evidence type="ECO:0000256" key="6">
    <source>
        <dbReference type="ARBA" id="ARBA00023136"/>
    </source>
</evidence>